<evidence type="ECO:0000256" key="2">
    <source>
        <dbReference type="SAM" id="SignalP"/>
    </source>
</evidence>
<dbReference type="InterPro" id="IPR051918">
    <property type="entry name" value="STPP_CPPED1"/>
</dbReference>
<keyword evidence="2" id="KW-0732">Signal</keyword>
<feature type="domain" description="Calcineurin-like phosphoesterase" evidence="3">
    <location>
        <begin position="150"/>
        <end position="393"/>
    </location>
</feature>
<dbReference type="SUPFAM" id="SSF56300">
    <property type="entry name" value="Metallo-dependent phosphatases"/>
    <property type="match status" value="1"/>
</dbReference>
<feature type="region of interest" description="Disordered" evidence="1">
    <location>
        <begin position="30"/>
        <end position="52"/>
    </location>
</feature>
<dbReference type="RefSeq" id="WP_198109283.1">
    <property type="nucleotide sequence ID" value="NZ_JAEDAK010000001.1"/>
</dbReference>
<dbReference type="PROSITE" id="PS51318">
    <property type="entry name" value="TAT"/>
    <property type="match status" value="1"/>
</dbReference>
<dbReference type="InterPro" id="IPR004843">
    <property type="entry name" value="Calcineurin-like_PHP"/>
</dbReference>
<dbReference type="InterPro" id="IPR029052">
    <property type="entry name" value="Metallo-depent_PP-like"/>
</dbReference>
<reference evidence="4" key="1">
    <citation type="submission" date="2020-12" db="EMBL/GenBank/DDBJ databases">
        <title>The genome sequence of Inhella sp. 1Y17.</title>
        <authorList>
            <person name="Liu Y."/>
        </authorList>
    </citation>
    <scope>NUCLEOTIDE SEQUENCE</scope>
    <source>
        <strain evidence="4">1Y17</strain>
    </source>
</reference>
<evidence type="ECO:0000259" key="3">
    <source>
        <dbReference type="Pfam" id="PF00149"/>
    </source>
</evidence>
<accession>A0A931J2E3</accession>
<dbReference type="GO" id="GO:0016787">
    <property type="term" value="F:hydrolase activity"/>
    <property type="evidence" value="ECO:0007669"/>
    <property type="project" value="InterPro"/>
</dbReference>
<evidence type="ECO:0000313" key="4">
    <source>
        <dbReference type="EMBL" id="MBH9575682.1"/>
    </source>
</evidence>
<sequence>MDAFRTLTRRRLSAGLAALGAALAWAALAQPAEPEPRRRQGPPHQSAPFTAQPGVDVILGRPTAQGVTVSLLSHWQERAVQWQLQPEGAAASSRTLTLRPGEPEQFTLQNLATARAHRYVVKDATGAELASGRFHTQPAPGSAFSFTLSADSHLDQNTDPALYQQALAQARAAQPHFHIDLGDTFMVDKHAAREPAAAQYLQQRHYFGQLGVPLFLVLGNHDGEDRKLQRGGADSLAVWANQQRKRHFPNPEPDGFYSGNAMPDLHAGPLQDHYAWTWGDALFVVLNPYWHGSARRGAERWELTLGEAQYRWLRQTLEGSRARHKLVFVHQLVGGADRQGRGGAEAVPYGEWGGLNADDSPGLAAQRPGWEEPIHALLKRTGVSVVFHGHDHLYAHQSHEGIVYQEVPQPGHPGDRHEGAAYGYRQGVIRGDAGILRVAVTPERLQVDYLSAARPGQVLHQFTVPARTP</sequence>
<keyword evidence="5" id="KW-1185">Reference proteome</keyword>
<dbReference type="Gene3D" id="3.60.21.10">
    <property type="match status" value="1"/>
</dbReference>
<dbReference type="PANTHER" id="PTHR43143:SF1">
    <property type="entry name" value="SERINE_THREONINE-PROTEIN PHOSPHATASE CPPED1"/>
    <property type="match status" value="1"/>
</dbReference>
<comment type="caution">
    <text evidence="4">The sequence shown here is derived from an EMBL/GenBank/DDBJ whole genome shotgun (WGS) entry which is preliminary data.</text>
</comment>
<dbReference type="EMBL" id="JAEDAK010000001">
    <property type="protein sequence ID" value="MBH9575682.1"/>
    <property type="molecule type" value="Genomic_DNA"/>
</dbReference>
<gene>
    <name evidence="4" type="ORF">I7X39_02075</name>
</gene>
<feature type="signal peptide" evidence="2">
    <location>
        <begin position="1"/>
        <end position="29"/>
    </location>
</feature>
<dbReference type="AlphaFoldDB" id="A0A931J2E3"/>
<evidence type="ECO:0000256" key="1">
    <source>
        <dbReference type="SAM" id="MobiDB-lite"/>
    </source>
</evidence>
<feature type="chain" id="PRO_5037620041" evidence="2">
    <location>
        <begin position="30"/>
        <end position="469"/>
    </location>
</feature>
<evidence type="ECO:0000313" key="5">
    <source>
        <dbReference type="Proteomes" id="UP000613266"/>
    </source>
</evidence>
<dbReference type="InterPro" id="IPR006311">
    <property type="entry name" value="TAT_signal"/>
</dbReference>
<dbReference type="Proteomes" id="UP000613266">
    <property type="component" value="Unassembled WGS sequence"/>
</dbReference>
<organism evidence="4 5">
    <name type="scientific">Inhella proteolytica</name>
    <dbReference type="NCBI Taxonomy" id="2795029"/>
    <lineage>
        <taxon>Bacteria</taxon>
        <taxon>Pseudomonadati</taxon>
        <taxon>Pseudomonadota</taxon>
        <taxon>Betaproteobacteria</taxon>
        <taxon>Burkholderiales</taxon>
        <taxon>Sphaerotilaceae</taxon>
        <taxon>Inhella</taxon>
    </lineage>
</organism>
<proteinExistence type="predicted"/>
<protein>
    <submittedName>
        <fullName evidence="4">Metallophosphoesterase</fullName>
    </submittedName>
</protein>
<name>A0A931J2E3_9BURK</name>
<dbReference type="PANTHER" id="PTHR43143">
    <property type="entry name" value="METALLOPHOSPHOESTERASE, CALCINEURIN SUPERFAMILY"/>
    <property type="match status" value="1"/>
</dbReference>
<dbReference type="Pfam" id="PF00149">
    <property type="entry name" value="Metallophos"/>
    <property type="match status" value="1"/>
</dbReference>